<sequence length="238" mass="25394">MMIPFRTNVPAKPKNPEYLKDLVYGAVDGAVTTFAVVSGVAGANLSPQIVVVLGLANLFADGFSMAISNYLGTKAEQQQLLKRQQEIMVEITQHPDRAREQVMQLYATKGLQGSMLEQAVQVITATPALWADALLQDAHGGGSLKTSPHKAALATFGAFLGIGALPVLPFLVNYFFSAPLSHPFWWSSVSTGVAFFGIGALKSRFVNKKWVWSGLETLLLGGAAASLAYLVGTLLKGI</sequence>
<comment type="caution">
    <text evidence="6">The sequence shown here is derived from an EMBL/GenBank/DDBJ whole genome shotgun (WGS) entry which is preliminary data.</text>
</comment>
<dbReference type="GO" id="GO:0030026">
    <property type="term" value="P:intracellular manganese ion homeostasis"/>
    <property type="evidence" value="ECO:0007669"/>
    <property type="project" value="InterPro"/>
</dbReference>
<accession>A0A839GK63</accession>
<evidence type="ECO:0000256" key="5">
    <source>
        <dbReference type="SAM" id="Phobius"/>
    </source>
</evidence>
<comment type="subcellular location">
    <subcellularLocation>
        <location evidence="1">Endomembrane system</location>
        <topology evidence="1">Multi-pass membrane protein</topology>
    </subcellularLocation>
</comment>
<dbReference type="AlphaFoldDB" id="A0A839GK63"/>
<keyword evidence="3 5" id="KW-1133">Transmembrane helix</keyword>
<feature type="transmembrane region" description="Helical" evidence="5">
    <location>
        <begin position="21"/>
        <end position="43"/>
    </location>
</feature>
<evidence type="ECO:0000313" key="6">
    <source>
        <dbReference type="EMBL" id="MBA9077179.1"/>
    </source>
</evidence>
<evidence type="ECO:0000256" key="3">
    <source>
        <dbReference type="ARBA" id="ARBA00022989"/>
    </source>
</evidence>
<keyword evidence="7" id="KW-1185">Reference proteome</keyword>
<dbReference type="InterPro" id="IPR008217">
    <property type="entry name" value="Ccc1_fam"/>
</dbReference>
<evidence type="ECO:0000313" key="7">
    <source>
        <dbReference type="Proteomes" id="UP000563094"/>
    </source>
</evidence>
<dbReference type="GO" id="GO:0005384">
    <property type="term" value="F:manganese ion transmembrane transporter activity"/>
    <property type="evidence" value="ECO:0007669"/>
    <property type="project" value="InterPro"/>
</dbReference>
<reference evidence="6 7" key="1">
    <citation type="submission" date="2020-08" db="EMBL/GenBank/DDBJ databases">
        <title>Genomic Encyclopedia of Type Strains, Phase IV (KMG-IV): sequencing the most valuable type-strain genomes for metagenomic binning, comparative biology and taxonomic classification.</title>
        <authorList>
            <person name="Goeker M."/>
        </authorList>
    </citation>
    <scope>NUCLEOTIDE SEQUENCE [LARGE SCALE GENOMIC DNA]</scope>
    <source>
        <strain evidence="6 7">DSM 29854</strain>
    </source>
</reference>
<keyword evidence="4 5" id="KW-0472">Membrane</keyword>
<feature type="transmembrane region" description="Helical" evidence="5">
    <location>
        <begin position="151"/>
        <end position="172"/>
    </location>
</feature>
<name>A0A839GK63_9BACT</name>
<feature type="transmembrane region" description="Helical" evidence="5">
    <location>
        <begin position="49"/>
        <end position="72"/>
    </location>
</feature>
<dbReference type="Pfam" id="PF01988">
    <property type="entry name" value="VIT1"/>
    <property type="match status" value="1"/>
</dbReference>
<dbReference type="RefSeq" id="WP_066836520.1">
    <property type="nucleotide sequence ID" value="NZ_JACJIQ010000006.1"/>
</dbReference>
<dbReference type="GO" id="GO:0012505">
    <property type="term" value="C:endomembrane system"/>
    <property type="evidence" value="ECO:0007669"/>
    <property type="project" value="UniProtKB-SubCell"/>
</dbReference>
<proteinExistence type="predicted"/>
<evidence type="ECO:0000256" key="2">
    <source>
        <dbReference type="ARBA" id="ARBA00022692"/>
    </source>
</evidence>
<evidence type="ECO:0000256" key="1">
    <source>
        <dbReference type="ARBA" id="ARBA00004127"/>
    </source>
</evidence>
<dbReference type="PANTHER" id="PTHR31851">
    <property type="entry name" value="FE(2+)/MN(2+) TRANSPORTER PCL1"/>
    <property type="match status" value="1"/>
</dbReference>
<gene>
    <name evidence="6" type="ORF">FHS90_001890</name>
</gene>
<evidence type="ECO:0000256" key="4">
    <source>
        <dbReference type="ARBA" id="ARBA00023136"/>
    </source>
</evidence>
<keyword evidence="2 5" id="KW-0812">Transmembrane</keyword>
<dbReference type="Proteomes" id="UP000563094">
    <property type="component" value="Unassembled WGS sequence"/>
</dbReference>
<organism evidence="6 7">
    <name type="scientific">Rufibacter quisquiliarum</name>
    <dbReference type="NCBI Taxonomy" id="1549639"/>
    <lineage>
        <taxon>Bacteria</taxon>
        <taxon>Pseudomonadati</taxon>
        <taxon>Bacteroidota</taxon>
        <taxon>Cytophagia</taxon>
        <taxon>Cytophagales</taxon>
        <taxon>Hymenobacteraceae</taxon>
        <taxon>Rufibacter</taxon>
    </lineage>
</organism>
<feature type="transmembrane region" description="Helical" evidence="5">
    <location>
        <begin position="184"/>
        <end position="201"/>
    </location>
</feature>
<feature type="transmembrane region" description="Helical" evidence="5">
    <location>
        <begin position="213"/>
        <end position="235"/>
    </location>
</feature>
<protein>
    <submittedName>
        <fullName evidence="6">VIT1/CCC1 family predicted Fe2+/Mn2+ transporter</fullName>
    </submittedName>
</protein>
<dbReference type="EMBL" id="JACJIQ010000006">
    <property type="protein sequence ID" value="MBA9077179.1"/>
    <property type="molecule type" value="Genomic_DNA"/>
</dbReference>